<dbReference type="Pfam" id="PF12728">
    <property type="entry name" value="HTH_17"/>
    <property type="match status" value="1"/>
</dbReference>
<evidence type="ECO:0000313" key="3">
    <source>
        <dbReference type="Proteomes" id="UP001160625"/>
    </source>
</evidence>
<protein>
    <submittedName>
        <fullName evidence="2">Helix-turn-helix domain-containing protein</fullName>
    </submittedName>
</protein>
<evidence type="ECO:0000313" key="2">
    <source>
        <dbReference type="EMBL" id="MDH7639490.1"/>
    </source>
</evidence>
<keyword evidence="3" id="KW-1185">Reference proteome</keyword>
<name>A0ABT6N2H3_9SPHN</name>
<accession>A0ABT6N2H3</accession>
<reference evidence="2" key="1">
    <citation type="submission" date="2023-04" db="EMBL/GenBank/DDBJ databases">
        <title>Sphingomonas sp. MAHUQ-71 isolated from rice field.</title>
        <authorList>
            <person name="Huq M.A."/>
        </authorList>
    </citation>
    <scope>NUCLEOTIDE SEQUENCE</scope>
    <source>
        <strain evidence="2">MAHUQ-71</strain>
    </source>
</reference>
<dbReference type="RefSeq" id="WP_281044753.1">
    <property type="nucleotide sequence ID" value="NZ_JARYGZ010000001.1"/>
</dbReference>
<dbReference type="Proteomes" id="UP001160625">
    <property type="component" value="Unassembled WGS sequence"/>
</dbReference>
<evidence type="ECO:0000259" key="1">
    <source>
        <dbReference type="Pfam" id="PF12728"/>
    </source>
</evidence>
<gene>
    <name evidence="2" type="ORF">QGN17_12185</name>
</gene>
<dbReference type="InterPro" id="IPR041657">
    <property type="entry name" value="HTH_17"/>
</dbReference>
<dbReference type="NCBIfam" id="TIGR01764">
    <property type="entry name" value="excise"/>
    <property type="match status" value="1"/>
</dbReference>
<proteinExistence type="predicted"/>
<comment type="caution">
    <text evidence="2">The sequence shown here is derived from an EMBL/GenBank/DDBJ whole genome shotgun (WGS) entry which is preliminary data.</text>
</comment>
<sequence length="60" mass="6260">MEPVVTSINGAAKALSLGRTSIYALIAEGRLETVKLGRRTLVKTASIHALIESLPATAAK</sequence>
<feature type="domain" description="Helix-turn-helix" evidence="1">
    <location>
        <begin position="11"/>
        <end position="53"/>
    </location>
</feature>
<organism evidence="2 3">
    <name type="scientific">Sphingomonas oryzagri</name>
    <dbReference type="NCBI Taxonomy" id="3042314"/>
    <lineage>
        <taxon>Bacteria</taxon>
        <taxon>Pseudomonadati</taxon>
        <taxon>Pseudomonadota</taxon>
        <taxon>Alphaproteobacteria</taxon>
        <taxon>Sphingomonadales</taxon>
        <taxon>Sphingomonadaceae</taxon>
        <taxon>Sphingomonas</taxon>
    </lineage>
</organism>
<dbReference type="InterPro" id="IPR010093">
    <property type="entry name" value="SinI_DNA-bd"/>
</dbReference>
<dbReference type="EMBL" id="JARYGZ010000001">
    <property type="protein sequence ID" value="MDH7639490.1"/>
    <property type="molecule type" value="Genomic_DNA"/>
</dbReference>